<dbReference type="GO" id="GO:0007218">
    <property type="term" value="P:neuropeptide signaling pathway"/>
    <property type="evidence" value="ECO:0000318"/>
    <property type="project" value="GO_Central"/>
</dbReference>
<keyword evidence="7 8" id="KW-0807">Transducer</keyword>
<name>A0A2A6C5Q2_PRIPA</name>
<keyword evidence="3" id="KW-1133">Transmembrane helix</keyword>
<comment type="similarity">
    <text evidence="8">Belongs to the G-protein coupled receptor 1 family.</text>
</comment>
<dbReference type="PANTHER" id="PTHR24243">
    <property type="entry name" value="G-PROTEIN COUPLED RECEPTOR"/>
    <property type="match status" value="1"/>
</dbReference>
<keyword evidence="10" id="KW-1185">Reference proteome</keyword>
<sequence>MPLFEHCTTLKSYDDQCKCQSMECLKIWNSSVEAAEACYMQNCFLSKRALDDKPLYQVTAAYLAILLIGVIGNAGTCLVIKRHPLLKTHSSSYLLNLAVSDLVTLCVGLPFETFLIWHQYPWPFPDSFCNLKALLAETTNSVTALTILLFSIERYIAICHPFLFVKLKPIRKNVVWLLILAWILSILCAIPYANHHTADYFIRAWPYTSDGPPIVSSKMCMLNIQHMATDANLEQEYFELKVVFHFSAMVFFVVPLGIIIVMYLLIACTIAGRRHTVVYSRADSAINNNSDDGNLRITFILTSLVITFFVCYLPFQFQRLAFFYIDHTQLTTLNQYLYYISGFLFYLATIVNPILYNLVSSRFRKASKEVFLSLLPCGHSYLGEYYPPLKMTLYHYFNTFLRVDTIKNTLSRNLDDYLKEKHRLKFERRVSSNSLILSCESTRSEETISTKTITALLLLSCLFHELAFY</sequence>
<accession>A0A2A6C5Q2</accession>
<organism evidence="9 10">
    <name type="scientific">Pristionchus pacificus</name>
    <name type="common">Parasitic nematode worm</name>
    <dbReference type="NCBI Taxonomy" id="54126"/>
    <lineage>
        <taxon>Eukaryota</taxon>
        <taxon>Metazoa</taxon>
        <taxon>Ecdysozoa</taxon>
        <taxon>Nematoda</taxon>
        <taxon>Chromadorea</taxon>
        <taxon>Rhabditida</taxon>
        <taxon>Rhabditina</taxon>
        <taxon>Diplogasteromorpha</taxon>
        <taxon>Diplogasteroidea</taxon>
        <taxon>Neodiplogasteridae</taxon>
        <taxon>Pristionchus</taxon>
    </lineage>
</organism>
<evidence type="ECO:0000256" key="1">
    <source>
        <dbReference type="ARBA" id="ARBA00004141"/>
    </source>
</evidence>
<dbReference type="PROSITE" id="PS00237">
    <property type="entry name" value="G_PROTEIN_RECEP_F1_1"/>
    <property type="match status" value="1"/>
</dbReference>
<keyword evidence="5" id="KW-0472">Membrane</keyword>
<dbReference type="GO" id="GO:0005886">
    <property type="term" value="C:plasma membrane"/>
    <property type="evidence" value="ECO:0000318"/>
    <property type="project" value="GO_Central"/>
</dbReference>
<reference evidence="9" key="2">
    <citation type="submission" date="2022-06" db="UniProtKB">
        <authorList>
            <consortium name="EnsemblMetazoa"/>
        </authorList>
    </citation>
    <scope>IDENTIFICATION</scope>
    <source>
        <strain evidence="9">PS312</strain>
    </source>
</reference>
<evidence type="ECO:0000256" key="5">
    <source>
        <dbReference type="ARBA" id="ARBA00023136"/>
    </source>
</evidence>
<evidence type="ECO:0000256" key="6">
    <source>
        <dbReference type="ARBA" id="ARBA00023170"/>
    </source>
</evidence>
<accession>A0A8R1UBD0</accession>
<protein>
    <submittedName>
        <fullName evidence="9">Nmur-1</fullName>
    </submittedName>
</protein>
<gene>
    <name evidence="9" type="primary">WBGene00107320</name>
</gene>
<dbReference type="PRINTS" id="PR00237">
    <property type="entry name" value="GPCRRHODOPSN"/>
</dbReference>
<dbReference type="AlphaFoldDB" id="A0A2A6C5Q2"/>
<keyword evidence="6 8" id="KW-0675">Receptor</keyword>
<dbReference type="OrthoDB" id="5962705at2759"/>
<dbReference type="SUPFAM" id="SSF81321">
    <property type="entry name" value="Family A G protein-coupled receptor-like"/>
    <property type="match status" value="1"/>
</dbReference>
<keyword evidence="4 8" id="KW-0297">G-protein coupled receptor</keyword>
<comment type="subcellular location">
    <subcellularLocation>
        <location evidence="1">Membrane</location>
        <topology evidence="1">Multi-pass membrane protein</topology>
    </subcellularLocation>
</comment>
<keyword evidence="2 8" id="KW-0812">Transmembrane</keyword>
<dbReference type="PANTHER" id="PTHR24243:SF213">
    <property type="entry name" value="G-PROTEIN COUPLED RECEPTORS FAMILY 1 PROFILE DOMAIN-CONTAINING PROTEIN"/>
    <property type="match status" value="1"/>
</dbReference>
<dbReference type="InterPro" id="IPR000276">
    <property type="entry name" value="GPCR_Rhodpsn"/>
</dbReference>
<dbReference type="EnsemblMetazoa" id="PPA17766.1">
    <property type="protein sequence ID" value="PPA17766.1"/>
    <property type="gene ID" value="WBGene00107320"/>
</dbReference>
<evidence type="ECO:0000256" key="3">
    <source>
        <dbReference type="ARBA" id="ARBA00022989"/>
    </source>
</evidence>
<dbReference type="Gene3D" id="1.20.1070.10">
    <property type="entry name" value="Rhodopsin 7-helix transmembrane proteins"/>
    <property type="match status" value="1"/>
</dbReference>
<evidence type="ECO:0000256" key="4">
    <source>
        <dbReference type="ARBA" id="ARBA00023040"/>
    </source>
</evidence>
<dbReference type="PROSITE" id="PS50262">
    <property type="entry name" value="G_PROTEIN_RECEP_F1_2"/>
    <property type="match status" value="1"/>
</dbReference>
<dbReference type="InterPro" id="IPR017452">
    <property type="entry name" value="GPCR_Rhodpsn_7TM"/>
</dbReference>
<evidence type="ECO:0000256" key="2">
    <source>
        <dbReference type="ARBA" id="ARBA00022692"/>
    </source>
</evidence>
<dbReference type="Proteomes" id="UP000005239">
    <property type="component" value="Unassembled WGS sequence"/>
</dbReference>
<proteinExistence type="inferred from homology"/>
<reference evidence="10" key="1">
    <citation type="journal article" date="2008" name="Nat. Genet.">
        <title>The Pristionchus pacificus genome provides a unique perspective on nematode lifestyle and parasitism.</title>
        <authorList>
            <person name="Dieterich C."/>
            <person name="Clifton S.W."/>
            <person name="Schuster L.N."/>
            <person name="Chinwalla A."/>
            <person name="Delehaunty K."/>
            <person name="Dinkelacker I."/>
            <person name="Fulton L."/>
            <person name="Fulton R."/>
            <person name="Godfrey J."/>
            <person name="Minx P."/>
            <person name="Mitreva M."/>
            <person name="Roeseler W."/>
            <person name="Tian H."/>
            <person name="Witte H."/>
            <person name="Yang S.P."/>
            <person name="Wilson R.K."/>
            <person name="Sommer R.J."/>
        </authorList>
    </citation>
    <scope>NUCLEOTIDE SEQUENCE [LARGE SCALE GENOMIC DNA]</scope>
    <source>
        <strain evidence="10">PS312</strain>
    </source>
</reference>
<evidence type="ECO:0000313" key="9">
    <source>
        <dbReference type="EnsemblMetazoa" id="PPA17766.1"/>
    </source>
</evidence>
<dbReference type="Pfam" id="PF00001">
    <property type="entry name" value="7tm_1"/>
    <property type="match status" value="1"/>
</dbReference>
<evidence type="ECO:0000313" key="10">
    <source>
        <dbReference type="Proteomes" id="UP000005239"/>
    </source>
</evidence>
<evidence type="ECO:0000256" key="7">
    <source>
        <dbReference type="ARBA" id="ARBA00023224"/>
    </source>
</evidence>
<dbReference type="GO" id="GO:0008188">
    <property type="term" value="F:neuropeptide receptor activity"/>
    <property type="evidence" value="ECO:0000318"/>
    <property type="project" value="GO_Central"/>
</dbReference>
<evidence type="ECO:0000256" key="8">
    <source>
        <dbReference type="RuleBase" id="RU000688"/>
    </source>
</evidence>